<comment type="caution">
    <text evidence="1">The sequence shown here is derived from an EMBL/GenBank/DDBJ whole genome shotgun (WGS) entry which is preliminary data.</text>
</comment>
<evidence type="ECO:0000313" key="1">
    <source>
        <dbReference type="EMBL" id="PHV69247.1"/>
    </source>
</evidence>
<name>A0AC61D9G2_9FIRM</name>
<gene>
    <name evidence="1" type="ORF">CS063_16805</name>
</gene>
<sequence>MAQGIIGGATSYEEQSLHDILSDINVWIEYTTERKQFIIQRKQQLVENKYWDKVPYDFQVTILSTISYFDTILFDLGLIRTAIDKDCISEKEVKLLRNIGRKSIEYNNEYPKTFKEDRRHWHDYGNPDFMIAEKLYGKGRDYFVTMQDAGNAAARLEDYMEKGQVTNNTLHIGGNVTNSQFQQGTVNSTQSMVIHNNFDYEQVLKTLVKINKSFKNSDFNEDFGDRSGEVKRIVTETIEMVNRKEEPTKIKEALSTLKDLAVGVTGSLIATGICGLITQLPIW</sequence>
<reference evidence="1" key="1">
    <citation type="submission" date="2017-10" db="EMBL/GenBank/DDBJ databases">
        <title>Genome sequence of cellulolytic Lachnospiraceae bacterium XHS1971 isolated from hotspring sediment.</title>
        <authorList>
            <person name="Vasudevan G."/>
            <person name="Joshi A.J."/>
            <person name="Hivarkar S."/>
            <person name="Lanjekar V.B."/>
            <person name="Dhakephalkar P.K."/>
            <person name="Dagar S."/>
        </authorList>
    </citation>
    <scope>NUCLEOTIDE SEQUENCE</scope>
    <source>
        <strain evidence="1">XHS1971</strain>
    </source>
</reference>
<dbReference type="Proteomes" id="UP000224460">
    <property type="component" value="Unassembled WGS sequence"/>
</dbReference>
<evidence type="ECO:0000313" key="2">
    <source>
        <dbReference type="Proteomes" id="UP000224460"/>
    </source>
</evidence>
<protein>
    <submittedName>
        <fullName evidence="1">Uncharacterized protein</fullName>
    </submittedName>
</protein>
<accession>A0AC61D9G2</accession>
<dbReference type="EMBL" id="PEDL01000039">
    <property type="protein sequence ID" value="PHV69247.1"/>
    <property type="molecule type" value="Genomic_DNA"/>
</dbReference>
<keyword evidence="2" id="KW-1185">Reference proteome</keyword>
<proteinExistence type="predicted"/>
<organism evidence="1 2">
    <name type="scientific">Sporanaerobium hydrogeniformans</name>
    <dbReference type="NCBI Taxonomy" id="3072179"/>
    <lineage>
        <taxon>Bacteria</taxon>
        <taxon>Bacillati</taxon>
        <taxon>Bacillota</taxon>
        <taxon>Clostridia</taxon>
        <taxon>Lachnospirales</taxon>
        <taxon>Lachnospiraceae</taxon>
        <taxon>Sporanaerobium</taxon>
    </lineage>
</organism>